<organism evidence="1 2">
    <name type="scientific">Avena sativa</name>
    <name type="common">Oat</name>
    <dbReference type="NCBI Taxonomy" id="4498"/>
    <lineage>
        <taxon>Eukaryota</taxon>
        <taxon>Viridiplantae</taxon>
        <taxon>Streptophyta</taxon>
        <taxon>Embryophyta</taxon>
        <taxon>Tracheophyta</taxon>
        <taxon>Spermatophyta</taxon>
        <taxon>Magnoliopsida</taxon>
        <taxon>Liliopsida</taxon>
        <taxon>Poales</taxon>
        <taxon>Poaceae</taxon>
        <taxon>BOP clade</taxon>
        <taxon>Pooideae</taxon>
        <taxon>Poodae</taxon>
        <taxon>Poeae</taxon>
        <taxon>Poeae Chloroplast Group 1 (Aveneae type)</taxon>
        <taxon>Aveninae</taxon>
        <taxon>Avena</taxon>
    </lineage>
</organism>
<accession>A0ACD5Y9R4</accession>
<protein>
    <submittedName>
        <fullName evidence="1">Uncharacterized protein</fullName>
    </submittedName>
</protein>
<dbReference type="Proteomes" id="UP001732700">
    <property type="component" value="Chromosome 5D"/>
</dbReference>
<sequence>MYKEYDSDPVSATAAALYAPTDAPVTAIWHLSPAPVPFFSFFASWPRTRRGDEETNPTQNALPEKKNPPPSRTPRSGEMAARLLGGARRVALLPNVRRRATNSWAAVRDTFFSTKEVFESHRVVFTVGTSIASVLTAWAGYSFHHMQQSKIDKRLHSIEQSLKDTHRNEHDEIKKIVTSYNISTPACIATALTTSVVGYALGWRGGAWYARRAFRREQQKLMGQIKSHNRWHWRPFSKLRNRLRSNRHASKTSDTPRLSGNGAKAPSINGASAKGLGTEAPLGNGASATVSNSSQAAAG</sequence>
<keyword evidence="2" id="KW-1185">Reference proteome</keyword>
<evidence type="ECO:0000313" key="2">
    <source>
        <dbReference type="Proteomes" id="UP001732700"/>
    </source>
</evidence>
<reference evidence="1" key="2">
    <citation type="submission" date="2025-09" db="UniProtKB">
        <authorList>
            <consortium name="EnsemblPlants"/>
        </authorList>
    </citation>
    <scope>IDENTIFICATION</scope>
</reference>
<dbReference type="EnsemblPlants" id="AVESA.00010b.r2.5DG0938450.1">
    <property type="protein sequence ID" value="AVESA.00010b.r2.5DG0938450.1.CDS"/>
    <property type="gene ID" value="AVESA.00010b.r2.5DG0938450"/>
</dbReference>
<proteinExistence type="predicted"/>
<name>A0ACD5Y9R4_AVESA</name>
<evidence type="ECO:0000313" key="1">
    <source>
        <dbReference type="EnsemblPlants" id="AVESA.00010b.r2.5DG0938450.1.CDS"/>
    </source>
</evidence>
<reference evidence="1" key="1">
    <citation type="submission" date="2021-05" db="EMBL/GenBank/DDBJ databases">
        <authorList>
            <person name="Scholz U."/>
            <person name="Mascher M."/>
            <person name="Fiebig A."/>
        </authorList>
    </citation>
    <scope>NUCLEOTIDE SEQUENCE [LARGE SCALE GENOMIC DNA]</scope>
</reference>